<proteinExistence type="predicted"/>
<organism evidence="1 2">
    <name type="scientific">Pyrococcus furiosus (strain ATCC 43587 / DSM 3638 / JCM 8422 / Vc1)</name>
    <dbReference type="NCBI Taxonomy" id="186497"/>
    <lineage>
        <taxon>Archaea</taxon>
        <taxon>Methanobacteriati</taxon>
        <taxon>Methanobacteriota</taxon>
        <taxon>Thermococci</taxon>
        <taxon>Thermococcales</taxon>
        <taxon>Thermococcaceae</taxon>
        <taxon>Pyrococcus</taxon>
    </lineage>
</organism>
<evidence type="ECO:0000313" key="2">
    <source>
        <dbReference type="Proteomes" id="UP000324354"/>
    </source>
</evidence>
<dbReference type="RefSeq" id="WP_011011698.1">
    <property type="nucleotide sequence ID" value="NC_003413.1"/>
</dbReference>
<dbReference type="OrthoDB" id="374485at2157"/>
<dbReference type="Proteomes" id="UP000324354">
    <property type="component" value="Chromosome"/>
</dbReference>
<dbReference type="EMBL" id="CP023154">
    <property type="protein sequence ID" value="QEK78286.1"/>
    <property type="molecule type" value="Genomic_DNA"/>
</dbReference>
<reference evidence="1 2" key="1">
    <citation type="submission" date="2017-08" db="EMBL/GenBank/DDBJ databases">
        <title>Resequencing and Reannotation of the genome of Pyrococcus furiosus type strain DSM3638.</title>
        <authorList>
            <person name="Reichelt R.M."/>
            <person name="Bunk B."/>
        </authorList>
    </citation>
    <scope>NUCLEOTIDE SEQUENCE [LARGE SCALE GENOMIC DNA]</scope>
    <source>
        <strain evidence="1 2">DSM 3638</strain>
    </source>
</reference>
<dbReference type="GeneID" id="13302392"/>
<accession>A0A5C0XMK6</accession>
<protein>
    <submittedName>
        <fullName evidence="1">Uncharacterized protein</fullName>
    </submittedName>
</protein>
<dbReference type="GeneID" id="41712385"/>
<gene>
    <name evidence="1" type="ORF">PFDSM3638_02910</name>
</gene>
<name>A0A5C0XMK6_PYRFU</name>
<dbReference type="AlphaFoldDB" id="A0A5C0XMK6"/>
<evidence type="ECO:0000313" key="1">
    <source>
        <dbReference type="EMBL" id="QEK78286.1"/>
    </source>
</evidence>
<sequence>MKRPLTLILLGLMLGLVFIVGVILPHESKHPYESLRPALAFPDVRTLEIVDDKSYTLNIIVFNKNNETLSWVISVNLPEKIKENARLFFVDNGFIVLKAFSIAPNATFIEVNWSSEMVWLEDDTLNFNLTIPPKSYVIIPVSVVFKEWPSYPLGKLLNANITKLDDSIYMVSYVAEEDCIVEIWVPKKIGYSKEYGIRVNEYKNKIEGIFEKIKSEYGILVVGKEVKKALEMFKSYEDVEAPTDYCLTQKAEGEEIYSKDWMSYLGASGYYTSGEYYITVFEGKKGSLLFTANGTCEPKVIIKSTLVKNTTLATLNIHPTESITIITQETVIG</sequence>